<reference evidence="1" key="1">
    <citation type="submission" date="2013-05" db="EMBL/GenBank/DDBJ databases">
        <title>Genome assembly of Cystobacter fuscus DSM 2262.</title>
        <authorList>
            <person name="Sharma G."/>
            <person name="Khatri I."/>
            <person name="Kaur C."/>
            <person name="Mayilraj S."/>
            <person name="Subramanian S."/>
        </authorList>
    </citation>
    <scope>NUCLEOTIDE SEQUENCE [LARGE SCALE GENOMIC DNA]</scope>
    <source>
        <strain evidence="1">DSM 2262</strain>
    </source>
</reference>
<proteinExistence type="predicted"/>
<evidence type="ECO:0000313" key="1">
    <source>
        <dbReference type="EMBL" id="EPX58423.1"/>
    </source>
</evidence>
<evidence type="ECO:0000313" key="2">
    <source>
        <dbReference type="Proteomes" id="UP000011682"/>
    </source>
</evidence>
<comment type="caution">
    <text evidence="1">The sequence shown here is derived from an EMBL/GenBank/DDBJ whole genome shotgun (WGS) entry which is preliminary data.</text>
</comment>
<organism evidence="1 2">
    <name type="scientific">Cystobacter fuscus (strain ATCC 25194 / DSM 2262 / NBRC 100088 / M29)</name>
    <dbReference type="NCBI Taxonomy" id="1242864"/>
    <lineage>
        <taxon>Bacteria</taxon>
        <taxon>Pseudomonadati</taxon>
        <taxon>Myxococcota</taxon>
        <taxon>Myxococcia</taxon>
        <taxon>Myxococcales</taxon>
        <taxon>Cystobacterineae</taxon>
        <taxon>Archangiaceae</taxon>
        <taxon>Cystobacter</taxon>
    </lineage>
</organism>
<keyword evidence="2" id="KW-1185">Reference proteome</keyword>
<protein>
    <submittedName>
        <fullName evidence="1">Uncharacterized protein</fullName>
    </submittedName>
</protein>
<dbReference type="AlphaFoldDB" id="S9QPB4"/>
<gene>
    <name evidence="1" type="ORF">D187_003895</name>
</gene>
<dbReference type="EMBL" id="ANAH02000024">
    <property type="protein sequence ID" value="EPX58423.1"/>
    <property type="molecule type" value="Genomic_DNA"/>
</dbReference>
<sequence length="47" mass="5376">MLDVAEYLPMLMLEPADRTEEFRNQLADLAQRDSAFALALARFDSTE</sequence>
<dbReference type="Proteomes" id="UP000011682">
    <property type="component" value="Unassembled WGS sequence"/>
</dbReference>
<accession>S9QPB4</accession>
<name>S9QPB4_CYSF2</name>